<comment type="caution">
    <text evidence="1">The sequence shown here is derived from an EMBL/GenBank/DDBJ whole genome shotgun (WGS) entry which is preliminary data.</text>
</comment>
<proteinExistence type="predicted"/>
<organism evidence="1 2">
    <name type="scientific">Novosphingobium jiangmenense</name>
    <dbReference type="NCBI Taxonomy" id="2791981"/>
    <lineage>
        <taxon>Bacteria</taxon>
        <taxon>Pseudomonadati</taxon>
        <taxon>Pseudomonadota</taxon>
        <taxon>Alphaproteobacteria</taxon>
        <taxon>Sphingomonadales</taxon>
        <taxon>Sphingomonadaceae</taxon>
        <taxon>Novosphingobium</taxon>
    </lineage>
</organism>
<protein>
    <submittedName>
        <fullName evidence="1">Uncharacterized protein</fullName>
    </submittedName>
</protein>
<keyword evidence="2" id="KW-1185">Reference proteome</keyword>
<dbReference type="Proteomes" id="UP000600799">
    <property type="component" value="Unassembled WGS sequence"/>
</dbReference>
<reference evidence="1 2" key="1">
    <citation type="submission" date="2020-11" db="EMBL/GenBank/DDBJ databases">
        <title>The genome sequence of Novosphingobium sp. 1Y9A.</title>
        <authorList>
            <person name="Liu Y."/>
        </authorList>
    </citation>
    <scope>NUCLEOTIDE SEQUENCE [LARGE SCALE GENOMIC DNA]</scope>
    <source>
        <strain evidence="1 2">1Y9A</strain>
    </source>
</reference>
<evidence type="ECO:0000313" key="2">
    <source>
        <dbReference type="Proteomes" id="UP000600799"/>
    </source>
</evidence>
<name>A0ABS0HF59_9SPHN</name>
<evidence type="ECO:0000313" key="1">
    <source>
        <dbReference type="EMBL" id="MBF9150901.1"/>
    </source>
</evidence>
<dbReference type="EMBL" id="JADQDC010000004">
    <property type="protein sequence ID" value="MBF9150901.1"/>
    <property type="molecule type" value="Genomic_DNA"/>
</dbReference>
<gene>
    <name evidence="1" type="ORF">I2488_07785</name>
</gene>
<accession>A0ABS0HF59</accession>
<dbReference type="RefSeq" id="WP_196275235.1">
    <property type="nucleotide sequence ID" value="NZ_JADQDC010000004.1"/>
</dbReference>
<sequence>MSVVGNGISPEGAPTFTFGKVVQFLAVAFDVSGIKYKTFASRLQQLQKMGLPNGTNTGRGIRAAYETWHLCEFQFYLDLLQAGVSPSMVAARFADAPFYAAEGVGSEAESRAAEGEHFYAYVQINALKYLESDSLSALRDDSSSYTEFSLGSDLSRLLPIARHKPGVLVDLAVRIDVLKRAVGKVMPQHADLAFFRKPGGE</sequence>